<dbReference type="PANTHER" id="PTHR22826:SF206">
    <property type="entry name" value="TRIPLE FUNCTIONAL DOMAIN PROTEIN"/>
    <property type="match status" value="1"/>
</dbReference>
<dbReference type="CDD" id="cd11853">
    <property type="entry name" value="SH3_Kalirin_2"/>
    <property type="match status" value="1"/>
</dbReference>
<sequence>VPLGDLKHPYYYSVTNMNLGLCLCLSFILLELVETEREYVRDLCMLVEGYMSRMKEEGVPDDMKGKDKIVFSNVHDIYVWHKDFFLRKLEKCLENPDRLGPLFFKQERKLNMYITYCQNKSKSEHIVSEYIDTYFECLQITDLLLKPVQRILKYQLLLKDFLKYSKKAGLESLDSERAVEVICILSKRCNDMMNLGRLQGFDGKIETLGHLLLQDTFMVSNPDGVLLGQMTERRVFLFEQMVIFSKPLDQKAALCLPGFLYRNSIKVSCLGLEETVEGDRCKFILTSRSLNGTTESFVLHSSHLGVREVWTLQVRHILGSQRNCLPAALHHPCIPLSPHQKNTRRTMSRQDQTLIEGKPSAVLKSLFSHSQSESSSSSVSTMLVTQDYMAMKEDEISVIQSEVVQILASNQQNMFLVFRAATEQGPAAEGWIPGFVLGHTSAVSPDGPDMNIK</sequence>
<keyword evidence="4" id="KW-0344">Guanine-nucleotide releasing factor</keyword>
<dbReference type="FunFam" id="1.20.900.10:FF:000008">
    <property type="entry name" value="rho guanine nucleotide exchange factor 25"/>
    <property type="match status" value="1"/>
</dbReference>
<dbReference type="PROSITE" id="PS50002">
    <property type="entry name" value="SH3"/>
    <property type="match status" value="1"/>
</dbReference>
<evidence type="ECO:0000256" key="2">
    <source>
        <dbReference type="ARBA" id="ARBA00022443"/>
    </source>
</evidence>
<dbReference type="PANTHER" id="PTHR22826">
    <property type="entry name" value="RHO GUANINE EXCHANGE FACTOR-RELATED"/>
    <property type="match status" value="1"/>
</dbReference>
<evidence type="ECO:0000259" key="7">
    <source>
        <dbReference type="PROSITE" id="PS50002"/>
    </source>
</evidence>
<dbReference type="SMART" id="SM00325">
    <property type="entry name" value="RhoGEF"/>
    <property type="match status" value="1"/>
</dbReference>
<dbReference type="InterPro" id="IPR036028">
    <property type="entry name" value="SH3-like_dom_sf"/>
</dbReference>
<dbReference type="GO" id="GO:0005085">
    <property type="term" value="F:guanyl-nucleotide exchange factor activity"/>
    <property type="evidence" value="ECO:0007669"/>
    <property type="project" value="UniProtKB-KW"/>
</dbReference>
<evidence type="ECO:0008006" key="11">
    <source>
        <dbReference type="Google" id="ProtNLM"/>
    </source>
</evidence>
<dbReference type="Gene3D" id="2.30.29.30">
    <property type="entry name" value="Pleckstrin-homology domain (PH domain)/Phosphotyrosine-binding domain (PTB)"/>
    <property type="match status" value="1"/>
</dbReference>
<dbReference type="InterPro" id="IPR051336">
    <property type="entry name" value="RhoGEF_Guanine_NuclExch_SF"/>
</dbReference>
<dbReference type="AlphaFoldDB" id="A0A3P9HGD8"/>
<dbReference type="InterPro" id="IPR055251">
    <property type="entry name" value="SOS1_NGEF_PH"/>
</dbReference>
<feature type="signal peptide" evidence="6">
    <location>
        <begin position="1"/>
        <end position="35"/>
    </location>
</feature>
<reference key="1">
    <citation type="journal article" date="2007" name="Nature">
        <title>The medaka draft genome and insights into vertebrate genome evolution.</title>
        <authorList>
            <person name="Kasahara M."/>
            <person name="Naruse K."/>
            <person name="Sasaki S."/>
            <person name="Nakatani Y."/>
            <person name="Qu W."/>
            <person name="Ahsan B."/>
            <person name="Yamada T."/>
            <person name="Nagayasu Y."/>
            <person name="Doi K."/>
            <person name="Kasai Y."/>
            <person name="Jindo T."/>
            <person name="Kobayashi D."/>
            <person name="Shimada A."/>
            <person name="Toyoda A."/>
            <person name="Kuroki Y."/>
            <person name="Fujiyama A."/>
            <person name="Sasaki T."/>
            <person name="Shimizu A."/>
            <person name="Asakawa S."/>
            <person name="Shimizu N."/>
            <person name="Hashimoto S."/>
            <person name="Yang J."/>
            <person name="Lee Y."/>
            <person name="Matsushima K."/>
            <person name="Sugano S."/>
            <person name="Sakaizumi M."/>
            <person name="Narita T."/>
            <person name="Ohishi K."/>
            <person name="Haga S."/>
            <person name="Ohta F."/>
            <person name="Nomoto H."/>
            <person name="Nogata K."/>
            <person name="Morishita T."/>
            <person name="Endo T."/>
            <person name="Shin-I T."/>
            <person name="Takeda H."/>
            <person name="Morishita S."/>
            <person name="Kohara Y."/>
        </authorList>
    </citation>
    <scope>NUCLEOTIDE SEQUENCE [LARGE SCALE GENOMIC DNA]</scope>
    <source>
        <strain>Hd-rR</strain>
    </source>
</reference>
<protein>
    <recommendedName>
        <fullName evidence="11">DH domain-containing protein</fullName>
    </recommendedName>
</protein>
<reference evidence="9 10" key="2">
    <citation type="submission" date="2017-04" db="EMBL/GenBank/DDBJ databases">
        <title>CpG methylation of centromeres and impact of large insertions on vertebrate speciation.</title>
        <authorList>
            <person name="Ichikawa K."/>
            <person name="Yoshimura J."/>
            <person name="Morishita S."/>
        </authorList>
    </citation>
    <scope>NUCLEOTIDE SEQUENCE</scope>
    <source>
        <strain evidence="9 10">HSOK</strain>
    </source>
</reference>
<evidence type="ECO:0000259" key="8">
    <source>
        <dbReference type="PROSITE" id="PS50010"/>
    </source>
</evidence>
<dbReference type="InterPro" id="IPR000219">
    <property type="entry name" value="DH_dom"/>
</dbReference>
<evidence type="ECO:0000256" key="6">
    <source>
        <dbReference type="SAM" id="SignalP"/>
    </source>
</evidence>
<feature type="domain" description="SH3" evidence="7">
    <location>
        <begin position="377"/>
        <end position="442"/>
    </location>
</feature>
<dbReference type="SUPFAM" id="SSF50729">
    <property type="entry name" value="PH domain-like"/>
    <property type="match status" value="1"/>
</dbReference>
<dbReference type="Ensembl" id="ENSORLT00015003502.1">
    <property type="protein sequence ID" value="ENSORLP00015006860.1"/>
    <property type="gene ID" value="ENSORLG00015007740.1"/>
</dbReference>
<dbReference type="GO" id="GO:0005737">
    <property type="term" value="C:cytoplasm"/>
    <property type="evidence" value="ECO:0007669"/>
    <property type="project" value="UniProtKB-SubCell"/>
</dbReference>
<dbReference type="CDD" id="cd00160">
    <property type="entry name" value="RhoGEF"/>
    <property type="match status" value="1"/>
</dbReference>
<evidence type="ECO:0000256" key="4">
    <source>
        <dbReference type="ARBA" id="ARBA00022658"/>
    </source>
</evidence>
<dbReference type="Pfam" id="PF22697">
    <property type="entry name" value="SOS1_NGEF_PH"/>
    <property type="match status" value="1"/>
</dbReference>
<dbReference type="InterPro" id="IPR011993">
    <property type="entry name" value="PH-like_dom_sf"/>
</dbReference>
<dbReference type="Proteomes" id="UP000265200">
    <property type="component" value="Chromosome 11"/>
</dbReference>
<keyword evidence="3" id="KW-0963">Cytoplasm</keyword>
<proteinExistence type="predicted"/>
<name>A0A3P9HGD8_ORYLA</name>
<dbReference type="InterPro" id="IPR047053">
    <property type="entry name" value="Kalirin_TRIO_SH3_2"/>
</dbReference>
<dbReference type="InterPro" id="IPR035899">
    <property type="entry name" value="DBL_dom_sf"/>
</dbReference>
<evidence type="ECO:0000256" key="3">
    <source>
        <dbReference type="ARBA" id="ARBA00022490"/>
    </source>
</evidence>
<evidence type="ECO:0000256" key="5">
    <source>
        <dbReference type="PROSITE-ProRule" id="PRU00192"/>
    </source>
</evidence>
<feature type="domain" description="DH" evidence="8">
    <location>
        <begin position="24"/>
        <end position="192"/>
    </location>
</feature>
<evidence type="ECO:0000313" key="9">
    <source>
        <dbReference type="Ensembl" id="ENSORLP00015006860.1"/>
    </source>
</evidence>
<reference evidence="9" key="4">
    <citation type="submission" date="2025-09" db="UniProtKB">
        <authorList>
            <consortium name="Ensembl"/>
        </authorList>
    </citation>
    <scope>IDENTIFICATION</scope>
    <source>
        <strain evidence="9">HSOK</strain>
    </source>
</reference>
<evidence type="ECO:0000313" key="10">
    <source>
        <dbReference type="Proteomes" id="UP000265200"/>
    </source>
</evidence>
<keyword evidence="6" id="KW-0732">Signal</keyword>
<dbReference type="Gene3D" id="2.30.30.40">
    <property type="entry name" value="SH3 Domains"/>
    <property type="match status" value="1"/>
</dbReference>
<accession>A0A3P9HGD8</accession>
<keyword evidence="2 5" id="KW-0728">SH3 domain</keyword>
<dbReference type="PROSITE" id="PS50010">
    <property type="entry name" value="DH_2"/>
    <property type="match status" value="1"/>
</dbReference>
<dbReference type="Pfam" id="PF23587">
    <property type="entry name" value="SH3_KALRN"/>
    <property type="match status" value="1"/>
</dbReference>
<dbReference type="FunFam" id="2.30.30.40:FF:000038">
    <property type="entry name" value="kalirin isoform X1"/>
    <property type="match status" value="1"/>
</dbReference>
<feature type="chain" id="PRO_5018037652" description="DH domain-containing protein" evidence="6">
    <location>
        <begin position="36"/>
        <end position="453"/>
    </location>
</feature>
<comment type="subcellular location">
    <subcellularLocation>
        <location evidence="1">Cytoplasm</location>
    </subcellularLocation>
</comment>
<dbReference type="Pfam" id="PF00621">
    <property type="entry name" value="RhoGEF"/>
    <property type="match status" value="1"/>
</dbReference>
<dbReference type="SUPFAM" id="SSF48065">
    <property type="entry name" value="DBL homology domain (DH-domain)"/>
    <property type="match status" value="1"/>
</dbReference>
<organism evidence="9 10">
    <name type="scientific">Oryzias latipes</name>
    <name type="common">Japanese rice fish</name>
    <name type="synonym">Japanese killifish</name>
    <dbReference type="NCBI Taxonomy" id="8090"/>
    <lineage>
        <taxon>Eukaryota</taxon>
        <taxon>Metazoa</taxon>
        <taxon>Chordata</taxon>
        <taxon>Craniata</taxon>
        <taxon>Vertebrata</taxon>
        <taxon>Euteleostomi</taxon>
        <taxon>Actinopterygii</taxon>
        <taxon>Neopterygii</taxon>
        <taxon>Teleostei</taxon>
        <taxon>Neoteleostei</taxon>
        <taxon>Acanthomorphata</taxon>
        <taxon>Ovalentaria</taxon>
        <taxon>Atherinomorphae</taxon>
        <taxon>Beloniformes</taxon>
        <taxon>Adrianichthyidae</taxon>
        <taxon>Oryziinae</taxon>
        <taxon>Oryzias</taxon>
    </lineage>
</organism>
<dbReference type="Gene3D" id="1.20.900.10">
    <property type="entry name" value="Dbl homology (DH) domain"/>
    <property type="match status" value="1"/>
</dbReference>
<reference evidence="9" key="3">
    <citation type="submission" date="2025-08" db="UniProtKB">
        <authorList>
            <consortium name="Ensembl"/>
        </authorList>
    </citation>
    <scope>IDENTIFICATION</scope>
    <source>
        <strain evidence="9">HSOK</strain>
    </source>
</reference>
<dbReference type="InterPro" id="IPR001452">
    <property type="entry name" value="SH3_domain"/>
</dbReference>
<evidence type="ECO:0000256" key="1">
    <source>
        <dbReference type="ARBA" id="ARBA00004496"/>
    </source>
</evidence>
<dbReference type="SUPFAM" id="SSF50044">
    <property type="entry name" value="SH3-domain"/>
    <property type="match status" value="1"/>
</dbReference>